<protein>
    <submittedName>
        <fullName evidence="1">Uncharacterized protein</fullName>
    </submittedName>
</protein>
<proteinExistence type="predicted"/>
<gene>
    <name evidence="1" type="ORF">MPNT_220016</name>
</gene>
<reference evidence="1" key="1">
    <citation type="submission" date="2021-02" db="EMBL/GenBank/DDBJ databases">
        <authorList>
            <person name="Cremers G."/>
            <person name="Picone N."/>
        </authorList>
    </citation>
    <scope>NUCLEOTIDE SEQUENCE</scope>
    <source>
        <strain evidence="1">PQ17</strain>
    </source>
</reference>
<organism evidence="1 2">
    <name type="scientific">Candidatus Methylacidithermus pantelleriae</name>
    <dbReference type="NCBI Taxonomy" id="2744239"/>
    <lineage>
        <taxon>Bacteria</taxon>
        <taxon>Pseudomonadati</taxon>
        <taxon>Verrucomicrobiota</taxon>
        <taxon>Methylacidiphilae</taxon>
        <taxon>Methylacidiphilales</taxon>
        <taxon>Methylacidiphilaceae</taxon>
        <taxon>Candidatus Methylacidithermus</taxon>
    </lineage>
</organism>
<dbReference type="Proteomes" id="UP000663859">
    <property type="component" value="Unassembled WGS sequence"/>
</dbReference>
<name>A0A8J2BIE9_9BACT</name>
<accession>A0A8J2BIE9</accession>
<evidence type="ECO:0000313" key="2">
    <source>
        <dbReference type="Proteomes" id="UP000663859"/>
    </source>
</evidence>
<dbReference type="AlphaFoldDB" id="A0A8J2BIE9"/>
<sequence>MRLVTARVLRRARQPADARRGLGLSTRVSALEAVVPTPNSGHVIFSDRKQSDGACMVISMVEGRWRLKRAHAAHARSGGNRLPPRLRRPKTGHWALSGLCR</sequence>
<evidence type="ECO:0000313" key="1">
    <source>
        <dbReference type="EMBL" id="CAF0697485.1"/>
    </source>
</evidence>
<keyword evidence="2" id="KW-1185">Reference proteome</keyword>
<comment type="caution">
    <text evidence="1">The sequence shown here is derived from an EMBL/GenBank/DDBJ whole genome shotgun (WGS) entry which is preliminary data.</text>
</comment>
<dbReference type="EMBL" id="CAJNOB010000015">
    <property type="protein sequence ID" value="CAF0697485.1"/>
    <property type="molecule type" value="Genomic_DNA"/>
</dbReference>